<name>A0A928V196_9SPHI</name>
<evidence type="ECO:0000256" key="1">
    <source>
        <dbReference type="PROSITE-ProRule" id="PRU01360"/>
    </source>
</evidence>
<comment type="similarity">
    <text evidence="1">Belongs to the TonB-dependent receptor family.</text>
</comment>
<accession>A0A928V196</accession>
<dbReference type="Proteomes" id="UP000616201">
    <property type="component" value="Unassembled WGS sequence"/>
</dbReference>
<sequence length="1072" mass="118807">MNKIRYNFFVLMLNLFCAPILMAQEQALKGRAVDRATGARIADVSMYLPGDAAMAKSDQNGAFSIQVRNGTEKVPVRFSAVGYIVLDTLLAIDRTHLIQLERGLVDVEEVYVSTGYDKIPRERSTGSFSVIGSDRISEQIDFNIMDRLPAVASGIVLDRNSKGGSDQLLVRGMSTILGETAPLVVLDNFPYEGDLSSINPDDIENITILRDAAAASIWGARAGNGVIVITSKKGSLNQKLKANFSAQTSIEAKPDLFAIERISSSDMIDVESMLFEKGYYSSMIGSRSKPVLSPAVELFIRQASESDPAALAEIDAELDRLRTLDVRNDFLDYIYRPGLQQQSTVSLAQGSDRFIWNASASNASLRDNLGQKTQRNTFVTNSRIHIGKRLSIDAGINISFLASRSGRPGLGAISAYNSGLFPYAELADAQGNALAVYKDWRAPFLENDLHPELLDWRYYPLEDYKHSTSVQSSQNTLLSTGAEYSLPKWFRLSAKYQFQKQAGLSENLTDIQSYEARNIVNSYSKINTATGGIDHQVPKGGILDQSTNSRTAHSLRGQLNFNWETPIHKVYGLLGSEVRSVSANSGSNRLYGYNHSNLAYSLFDLTVPYTHYITGANVTMPSGLSLNQREDRFISTFFNGSYMFKDRYTATFSARRDASNLFGLHVNDKWNPFWSAGLGWTVSNERFFADHPIGHLKLRATYGKTGNLNPSMVALTTIRYAGPNPFTQTPYARFDNYANPELKWETVGMANIGLDFATKDNRISGTIEGYYKQGTNLYGLAPMDYTSGVDAFIIKNVAAISAKGMDVTLNTINTIGKVRWTTNLQFSLNRDKVTKYHAESDLASQFVGATNRISGREGSPVYAMYSYKWMGLDAQDGAPLGLLSGEASRDYRQFTGASATVDDLVYHGGIQPTLFGSLGNTLSWKQWSATFRMTYKFGYYFRRETIVYSSLFSTWNGHGDFNKRWQRPGDESATDIPALIYPVESGAENFYRYAEPFVERGDHIRLEYANLSYAFPNGAVSKLKDASVTFNVNNLGLLYKRNRAGVDPDFSSASNTGFSPSTIYSLTIKCAI</sequence>
<dbReference type="InterPro" id="IPR023996">
    <property type="entry name" value="TonB-dep_OMP_SusC/RagA"/>
</dbReference>
<evidence type="ECO:0000313" key="4">
    <source>
        <dbReference type="EMBL" id="MBE8714819.1"/>
    </source>
</evidence>
<feature type="signal peptide" evidence="2">
    <location>
        <begin position="1"/>
        <end position="23"/>
    </location>
</feature>
<protein>
    <recommendedName>
        <fullName evidence="3">TonB-dependent receptor plug domain-containing protein</fullName>
    </recommendedName>
</protein>
<dbReference type="InterPro" id="IPR037066">
    <property type="entry name" value="Plug_dom_sf"/>
</dbReference>
<dbReference type="RefSeq" id="WP_196936679.1">
    <property type="nucleotide sequence ID" value="NZ_MU158698.1"/>
</dbReference>
<keyword evidence="1" id="KW-0472">Membrane</keyword>
<dbReference type="NCBIfam" id="TIGR04057">
    <property type="entry name" value="SusC_RagA_signa"/>
    <property type="match status" value="1"/>
</dbReference>
<dbReference type="InterPro" id="IPR008969">
    <property type="entry name" value="CarboxyPept-like_regulatory"/>
</dbReference>
<keyword evidence="1" id="KW-0998">Cell outer membrane</keyword>
<dbReference type="SUPFAM" id="SSF49464">
    <property type="entry name" value="Carboxypeptidase regulatory domain-like"/>
    <property type="match status" value="1"/>
</dbReference>
<keyword evidence="2" id="KW-0732">Signal</keyword>
<dbReference type="InterPro" id="IPR039426">
    <property type="entry name" value="TonB-dep_rcpt-like"/>
</dbReference>
<keyword evidence="1" id="KW-0813">Transport</keyword>
<feature type="domain" description="TonB-dependent receptor plug" evidence="3">
    <location>
        <begin position="122"/>
        <end position="226"/>
    </location>
</feature>
<comment type="subcellular location">
    <subcellularLocation>
        <location evidence="1">Cell outer membrane</location>
        <topology evidence="1">Multi-pass membrane protein</topology>
    </subcellularLocation>
</comment>
<feature type="chain" id="PRO_5037057706" description="TonB-dependent receptor plug domain-containing protein" evidence="2">
    <location>
        <begin position="24"/>
        <end position="1072"/>
    </location>
</feature>
<dbReference type="AlphaFoldDB" id="A0A928V196"/>
<dbReference type="InterPro" id="IPR023997">
    <property type="entry name" value="TonB-dep_OMP_SusC/RagA_CS"/>
</dbReference>
<dbReference type="NCBIfam" id="TIGR04056">
    <property type="entry name" value="OMP_RagA_SusC"/>
    <property type="match status" value="1"/>
</dbReference>
<gene>
    <name evidence="4" type="ORF">C4F49_14130</name>
</gene>
<comment type="caution">
    <text evidence="4">The sequence shown here is derived from an EMBL/GenBank/DDBJ whole genome shotgun (WGS) entry which is preliminary data.</text>
</comment>
<dbReference type="EMBL" id="PRDK01000008">
    <property type="protein sequence ID" value="MBE8714819.1"/>
    <property type="molecule type" value="Genomic_DNA"/>
</dbReference>
<keyword evidence="1" id="KW-1134">Transmembrane beta strand</keyword>
<dbReference type="Gene3D" id="2.170.130.10">
    <property type="entry name" value="TonB-dependent receptor, plug domain"/>
    <property type="match status" value="1"/>
</dbReference>
<dbReference type="GO" id="GO:0009279">
    <property type="term" value="C:cell outer membrane"/>
    <property type="evidence" value="ECO:0007669"/>
    <property type="project" value="UniProtKB-SubCell"/>
</dbReference>
<dbReference type="SUPFAM" id="SSF56935">
    <property type="entry name" value="Porins"/>
    <property type="match status" value="1"/>
</dbReference>
<dbReference type="InterPro" id="IPR012910">
    <property type="entry name" value="Plug_dom"/>
</dbReference>
<organism evidence="4 5">
    <name type="scientific">Sphingobacterium hungaricum</name>
    <dbReference type="NCBI Taxonomy" id="2082723"/>
    <lineage>
        <taxon>Bacteria</taxon>
        <taxon>Pseudomonadati</taxon>
        <taxon>Bacteroidota</taxon>
        <taxon>Sphingobacteriia</taxon>
        <taxon>Sphingobacteriales</taxon>
        <taxon>Sphingobacteriaceae</taxon>
        <taxon>Sphingobacterium</taxon>
    </lineage>
</organism>
<dbReference type="PROSITE" id="PS52016">
    <property type="entry name" value="TONB_DEPENDENT_REC_3"/>
    <property type="match status" value="1"/>
</dbReference>
<keyword evidence="5" id="KW-1185">Reference proteome</keyword>
<evidence type="ECO:0000259" key="3">
    <source>
        <dbReference type="Pfam" id="PF07715"/>
    </source>
</evidence>
<proteinExistence type="inferred from homology"/>
<reference evidence="4" key="1">
    <citation type="submission" date="2018-02" db="EMBL/GenBank/DDBJ databases">
        <authorList>
            <person name="Vasarhelyi B.M."/>
            <person name="Deshmukh S."/>
            <person name="Balint B."/>
            <person name="Kukolya J."/>
        </authorList>
    </citation>
    <scope>NUCLEOTIDE SEQUENCE</scope>
    <source>
        <strain evidence="4">KB22</strain>
    </source>
</reference>
<keyword evidence="1" id="KW-0812">Transmembrane</keyword>
<evidence type="ECO:0000256" key="2">
    <source>
        <dbReference type="SAM" id="SignalP"/>
    </source>
</evidence>
<dbReference type="Pfam" id="PF07715">
    <property type="entry name" value="Plug"/>
    <property type="match status" value="1"/>
</dbReference>
<evidence type="ECO:0000313" key="5">
    <source>
        <dbReference type="Proteomes" id="UP000616201"/>
    </source>
</evidence>